<evidence type="ECO:0000313" key="6">
    <source>
        <dbReference type="Proteomes" id="UP000663505"/>
    </source>
</evidence>
<sequence length="221" mass="24696">MELQRPLPLYIQVYQVLRQKILEGQFTPGETMLESRIAEQLGVSRTPVREALRQLVSERLVVSSGSELTVINPDLSAIRELYTCRGALEAIVAVRASELADESDIVQMSEALCEAEAAIQSEQHVQVFSANTRFHDSMVTSARMPLLSELLETIRGPILIARRHILSRSAEVETAIIAEHRKILEAIEQHNPELAKQRMEEHMRNDMSRAALTNGETASGT</sequence>
<evidence type="ECO:0000259" key="4">
    <source>
        <dbReference type="PROSITE" id="PS50949"/>
    </source>
</evidence>
<dbReference type="PANTHER" id="PTHR43537">
    <property type="entry name" value="TRANSCRIPTIONAL REGULATOR, GNTR FAMILY"/>
    <property type="match status" value="1"/>
</dbReference>
<dbReference type="CDD" id="cd07377">
    <property type="entry name" value="WHTH_GntR"/>
    <property type="match status" value="1"/>
</dbReference>
<dbReference type="InterPro" id="IPR008920">
    <property type="entry name" value="TF_FadR/GntR_C"/>
</dbReference>
<keyword evidence="3" id="KW-0804">Transcription</keyword>
<dbReference type="GO" id="GO:0003700">
    <property type="term" value="F:DNA-binding transcription factor activity"/>
    <property type="evidence" value="ECO:0007669"/>
    <property type="project" value="InterPro"/>
</dbReference>
<proteinExistence type="predicted"/>
<dbReference type="InterPro" id="IPR000524">
    <property type="entry name" value="Tscrpt_reg_HTH_GntR"/>
</dbReference>
<name>A0A9X7W0K4_9BACL</name>
<gene>
    <name evidence="5" type="ORF">JZ786_04425</name>
</gene>
<evidence type="ECO:0000256" key="3">
    <source>
        <dbReference type="ARBA" id="ARBA00023163"/>
    </source>
</evidence>
<keyword evidence="2" id="KW-0238">DNA-binding</keyword>
<dbReference type="EMBL" id="CP071182">
    <property type="protein sequence ID" value="QSO48247.1"/>
    <property type="molecule type" value="Genomic_DNA"/>
</dbReference>
<dbReference type="InterPro" id="IPR036390">
    <property type="entry name" value="WH_DNA-bd_sf"/>
</dbReference>
<protein>
    <submittedName>
        <fullName evidence="5">GntR family transcriptional regulator</fullName>
    </submittedName>
</protein>
<dbReference type="InterPro" id="IPR011711">
    <property type="entry name" value="GntR_C"/>
</dbReference>
<dbReference type="GO" id="GO:0003677">
    <property type="term" value="F:DNA binding"/>
    <property type="evidence" value="ECO:0007669"/>
    <property type="project" value="UniProtKB-KW"/>
</dbReference>
<dbReference type="Gene3D" id="1.20.120.530">
    <property type="entry name" value="GntR ligand-binding domain-like"/>
    <property type="match status" value="1"/>
</dbReference>
<dbReference type="AlphaFoldDB" id="A0A9X7W0K4"/>
<evidence type="ECO:0000256" key="2">
    <source>
        <dbReference type="ARBA" id="ARBA00023125"/>
    </source>
</evidence>
<dbReference type="InterPro" id="IPR036388">
    <property type="entry name" value="WH-like_DNA-bd_sf"/>
</dbReference>
<reference evidence="5 6" key="1">
    <citation type="submission" date="2021-02" db="EMBL/GenBank/DDBJ databases">
        <title>Alicyclobacillus curvatus sp. nov. and Alicyclobacillus mengziensis sp. nov., two acidophilic bacteria isolated from acid mine drainage.</title>
        <authorList>
            <person name="Huang Y."/>
        </authorList>
    </citation>
    <scope>NUCLEOTIDE SEQUENCE [LARGE SCALE GENOMIC DNA]</scope>
    <source>
        <strain evidence="5 6">S30H14</strain>
    </source>
</reference>
<dbReference type="SUPFAM" id="SSF48008">
    <property type="entry name" value="GntR ligand-binding domain-like"/>
    <property type="match status" value="1"/>
</dbReference>
<dbReference type="Pfam" id="PF07729">
    <property type="entry name" value="FCD"/>
    <property type="match status" value="1"/>
</dbReference>
<evidence type="ECO:0000256" key="1">
    <source>
        <dbReference type="ARBA" id="ARBA00023015"/>
    </source>
</evidence>
<dbReference type="Gene3D" id="1.10.10.10">
    <property type="entry name" value="Winged helix-like DNA-binding domain superfamily/Winged helix DNA-binding domain"/>
    <property type="match status" value="1"/>
</dbReference>
<keyword evidence="6" id="KW-1185">Reference proteome</keyword>
<dbReference type="Proteomes" id="UP000663505">
    <property type="component" value="Chromosome"/>
</dbReference>
<dbReference type="SMART" id="SM00345">
    <property type="entry name" value="HTH_GNTR"/>
    <property type="match status" value="1"/>
</dbReference>
<dbReference type="KEGG" id="afx:JZ786_04425"/>
<dbReference type="PROSITE" id="PS50949">
    <property type="entry name" value="HTH_GNTR"/>
    <property type="match status" value="1"/>
</dbReference>
<dbReference type="Pfam" id="PF00392">
    <property type="entry name" value="GntR"/>
    <property type="match status" value="1"/>
</dbReference>
<accession>A0A9X7W0K4</accession>
<dbReference type="RefSeq" id="WP_206657583.1">
    <property type="nucleotide sequence ID" value="NZ_CP071182.1"/>
</dbReference>
<evidence type="ECO:0000313" key="5">
    <source>
        <dbReference type="EMBL" id="QSO48247.1"/>
    </source>
</evidence>
<keyword evidence="1" id="KW-0805">Transcription regulation</keyword>
<dbReference type="SUPFAM" id="SSF46785">
    <property type="entry name" value="Winged helix' DNA-binding domain"/>
    <property type="match status" value="1"/>
</dbReference>
<organism evidence="5 6">
    <name type="scientific">Alicyclobacillus mengziensis</name>
    <dbReference type="NCBI Taxonomy" id="2931921"/>
    <lineage>
        <taxon>Bacteria</taxon>
        <taxon>Bacillati</taxon>
        <taxon>Bacillota</taxon>
        <taxon>Bacilli</taxon>
        <taxon>Bacillales</taxon>
        <taxon>Alicyclobacillaceae</taxon>
        <taxon>Alicyclobacillus</taxon>
    </lineage>
</organism>
<dbReference type="PRINTS" id="PR00035">
    <property type="entry name" value="HTHGNTR"/>
</dbReference>
<dbReference type="SMART" id="SM00895">
    <property type="entry name" value="FCD"/>
    <property type="match status" value="1"/>
</dbReference>
<feature type="domain" description="HTH gntR-type" evidence="4">
    <location>
        <begin position="7"/>
        <end position="74"/>
    </location>
</feature>
<dbReference type="PANTHER" id="PTHR43537:SF5">
    <property type="entry name" value="UXU OPERON TRANSCRIPTIONAL REGULATOR"/>
    <property type="match status" value="1"/>
</dbReference>